<dbReference type="Proteomes" id="UP001066276">
    <property type="component" value="Chromosome 11"/>
</dbReference>
<protein>
    <submittedName>
        <fullName evidence="1">Uncharacterized protein</fullName>
    </submittedName>
</protein>
<comment type="caution">
    <text evidence="1">The sequence shown here is derived from an EMBL/GenBank/DDBJ whole genome shotgun (WGS) entry which is preliminary data.</text>
</comment>
<accession>A0AAV7LII5</accession>
<evidence type="ECO:0000313" key="2">
    <source>
        <dbReference type="Proteomes" id="UP001066276"/>
    </source>
</evidence>
<dbReference type="AlphaFoldDB" id="A0AAV7LII5"/>
<sequence>MCCVGRHAAVPDTLARGACAAITTRTQFLHLWPRGRLRPCSVHLRSGVPPSDRSAAASVPSDHALFIFMSPGRRPRGAVLWVGSWVGSCGQKSGSYCNEQSLIHFFVPWLDLGGQERVLMQGIIKQERRKKKRHEHRVDCGRRFDVPGSLE</sequence>
<name>A0AAV7LII5_PLEWA</name>
<proteinExistence type="predicted"/>
<reference evidence="1" key="1">
    <citation type="journal article" date="2022" name="bioRxiv">
        <title>Sequencing and chromosome-scale assembly of the giantPleurodeles waltlgenome.</title>
        <authorList>
            <person name="Brown T."/>
            <person name="Elewa A."/>
            <person name="Iarovenko S."/>
            <person name="Subramanian E."/>
            <person name="Araus A.J."/>
            <person name="Petzold A."/>
            <person name="Susuki M."/>
            <person name="Suzuki K.-i.T."/>
            <person name="Hayashi T."/>
            <person name="Toyoda A."/>
            <person name="Oliveira C."/>
            <person name="Osipova E."/>
            <person name="Leigh N.D."/>
            <person name="Simon A."/>
            <person name="Yun M.H."/>
        </authorList>
    </citation>
    <scope>NUCLEOTIDE SEQUENCE</scope>
    <source>
        <strain evidence="1">20211129_DDA</strain>
        <tissue evidence="1">Liver</tissue>
    </source>
</reference>
<keyword evidence="2" id="KW-1185">Reference proteome</keyword>
<organism evidence="1 2">
    <name type="scientific">Pleurodeles waltl</name>
    <name type="common">Iberian ribbed newt</name>
    <dbReference type="NCBI Taxonomy" id="8319"/>
    <lineage>
        <taxon>Eukaryota</taxon>
        <taxon>Metazoa</taxon>
        <taxon>Chordata</taxon>
        <taxon>Craniata</taxon>
        <taxon>Vertebrata</taxon>
        <taxon>Euteleostomi</taxon>
        <taxon>Amphibia</taxon>
        <taxon>Batrachia</taxon>
        <taxon>Caudata</taxon>
        <taxon>Salamandroidea</taxon>
        <taxon>Salamandridae</taxon>
        <taxon>Pleurodelinae</taxon>
        <taxon>Pleurodeles</taxon>
    </lineage>
</organism>
<evidence type="ECO:0000313" key="1">
    <source>
        <dbReference type="EMBL" id="KAJ1090280.1"/>
    </source>
</evidence>
<gene>
    <name evidence="1" type="ORF">NDU88_003415</name>
</gene>
<dbReference type="EMBL" id="JANPWB010000015">
    <property type="protein sequence ID" value="KAJ1090280.1"/>
    <property type="molecule type" value="Genomic_DNA"/>
</dbReference>